<evidence type="ECO:0000313" key="1">
    <source>
        <dbReference type="EMBL" id="KAK1487651.1"/>
    </source>
</evidence>
<accession>A0ABQ9QWR7</accession>
<dbReference type="Proteomes" id="UP001227543">
    <property type="component" value="Unassembled WGS sequence"/>
</dbReference>
<comment type="caution">
    <text evidence="1">The sequence shown here is derived from an EMBL/GenBank/DDBJ whole genome shotgun (WGS) entry which is preliminary data.</text>
</comment>
<keyword evidence="2" id="KW-1185">Reference proteome</keyword>
<name>A0ABQ9QWR7_9PEZI</name>
<gene>
    <name evidence="1" type="ORF">CTAM01_11684</name>
</gene>
<sequence>MLAWLRVRARPTARLWRATS</sequence>
<organism evidence="1 2">
    <name type="scientific">Colletotrichum tamarilloi</name>
    <dbReference type="NCBI Taxonomy" id="1209934"/>
    <lineage>
        <taxon>Eukaryota</taxon>
        <taxon>Fungi</taxon>
        <taxon>Dikarya</taxon>
        <taxon>Ascomycota</taxon>
        <taxon>Pezizomycotina</taxon>
        <taxon>Sordariomycetes</taxon>
        <taxon>Hypocreomycetidae</taxon>
        <taxon>Glomerellales</taxon>
        <taxon>Glomerellaceae</taxon>
        <taxon>Colletotrichum</taxon>
        <taxon>Colletotrichum acutatum species complex</taxon>
    </lineage>
</organism>
<evidence type="ECO:0000313" key="2">
    <source>
        <dbReference type="Proteomes" id="UP001227543"/>
    </source>
</evidence>
<dbReference type="EMBL" id="MLFU01000065">
    <property type="protein sequence ID" value="KAK1487651.1"/>
    <property type="molecule type" value="Genomic_DNA"/>
</dbReference>
<reference evidence="1 2" key="1">
    <citation type="submission" date="2016-10" db="EMBL/GenBank/DDBJ databases">
        <title>The genome sequence of Colletotrichum fioriniae PJ7.</title>
        <authorList>
            <person name="Baroncelli R."/>
        </authorList>
    </citation>
    <scope>NUCLEOTIDE SEQUENCE [LARGE SCALE GENOMIC DNA]</scope>
    <source>
        <strain evidence="1 2">Tom-12</strain>
    </source>
</reference>
<proteinExistence type="predicted"/>
<protein>
    <submittedName>
        <fullName evidence="1">Uncharacterized protein</fullName>
    </submittedName>
</protein>